<dbReference type="AlphaFoldDB" id="A0A3S8RZF9"/>
<dbReference type="Pfam" id="PF26301">
    <property type="entry name" value="spore_CmpA"/>
    <property type="match status" value="1"/>
</dbReference>
<protein>
    <submittedName>
        <fullName evidence="1">Cortex morphogenetic protein CmpA</fullName>
    </submittedName>
</protein>
<reference evidence="1 2" key="1">
    <citation type="submission" date="2018-11" db="EMBL/GenBank/DDBJ databases">
        <title>Genome sequencing of Paenibacillus lentus DSM25539(T).</title>
        <authorList>
            <person name="Kook J.-K."/>
            <person name="Park S.-N."/>
            <person name="Lim Y.K."/>
        </authorList>
    </citation>
    <scope>NUCLEOTIDE SEQUENCE [LARGE SCALE GENOMIC DNA]</scope>
    <source>
        <strain evidence="1 2">DSM 25539</strain>
    </source>
</reference>
<dbReference type="KEGG" id="plen:EIM92_20940"/>
<evidence type="ECO:0000313" key="1">
    <source>
        <dbReference type="EMBL" id="AZK48333.1"/>
    </source>
</evidence>
<organism evidence="1 2">
    <name type="scientific">Paenibacillus lentus</name>
    <dbReference type="NCBI Taxonomy" id="1338368"/>
    <lineage>
        <taxon>Bacteria</taxon>
        <taxon>Bacillati</taxon>
        <taxon>Bacillota</taxon>
        <taxon>Bacilli</taxon>
        <taxon>Bacillales</taxon>
        <taxon>Paenibacillaceae</taxon>
        <taxon>Paenibacillus</taxon>
    </lineage>
</organism>
<dbReference type="NCBIfam" id="NF033225">
    <property type="entry name" value="spore_CmpA"/>
    <property type="match status" value="1"/>
</dbReference>
<proteinExistence type="predicted"/>
<name>A0A3S8RZF9_9BACL</name>
<evidence type="ECO:0000313" key="2">
    <source>
        <dbReference type="Proteomes" id="UP000273145"/>
    </source>
</evidence>
<dbReference type="RefSeq" id="WP_125084491.1">
    <property type="nucleotide sequence ID" value="NZ_CP034248.1"/>
</dbReference>
<dbReference type="Proteomes" id="UP000273145">
    <property type="component" value="Chromosome"/>
</dbReference>
<dbReference type="OrthoDB" id="2691694at2"/>
<dbReference type="EMBL" id="CP034248">
    <property type="protein sequence ID" value="AZK48333.1"/>
    <property type="molecule type" value="Genomic_DNA"/>
</dbReference>
<accession>A0A3S8RZF9</accession>
<gene>
    <name evidence="1" type="primary">cmpA</name>
    <name evidence="1" type="ORF">EIM92_20940</name>
</gene>
<sequence length="45" mass="5753">MPNWLSNQMMRAFHKKDRRQIRLLNDCWFFYYNRRNTNNETSKVQ</sequence>
<keyword evidence="2" id="KW-1185">Reference proteome</keyword>
<dbReference type="InterPro" id="IPR047764">
    <property type="entry name" value="CmpA"/>
</dbReference>